<dbReference type="PANTHER" id="PTHR42781:SF4">
    <property type="entry name" value="SPERMIDINE_PUTRESCINE IMPORT ATP-BINDING PROTEIN POTA"/>
    <property type="match status" value="1"/>
</dbReference>
<proteinExistence type="inferred from homology"/>
<keyword evidence="7" id="KW-1185">Reference proteome</keyword>
<dbReference type="Proteomes" id="UP000295783">
    <property type="component" value="Unassembled WGS sequence"/>
</dbReference>
<dbReference type="Pfam" id="PF00005">
    <property type="entry name" value="ABC_tran"/>
    <property type="match status" value="1"/>
</dbReference>
<keyword evidence="2" id="KW-0813">Transport</keyword>
<name>A0A4V3DFF8_9PROT</name>
<dbReference type="SUPFAM" id="SSF50331">
    <property type="entry name" value="MOP-like"/>
    <property type="match status" value="1"/>
</dbReference>
<dbReference type="PROSITE" id="PS50893">
    <property type="entry name" value="ABC_TRANSPORTER_2"/>
    <property type="match status" value="1"/>
</dbReference>
<dbReference type="Gene3D" id="3.40.50.300">
    <property type="entry name" value="P-loop containing nucleotide triphosphate hydrolases"/>
    <property type="match status" value="1"/>
</dbReference>
<dbReference type="InterPro" id="IPR008995">
    <property type="entry name" value="Mo/tungstate-bd_C_term_dom"/>
</dbReference>
<evidence type="ECO:0000259" key="5">
    <source>
        <dbReference type="PROSITE" id="PS50893"/>
    </source>
</evidence>
<organism evidence="6 7">
    <name type="scientific">Dongia mobilis</name>
    <dbReference type="NCBI Taxonomy" id="578943"/>
    <lineage>
        <taxon>Bacteria</taxon>
        <taxon>Pseudomonadati</taxon>
        <taxon>Pseudomonadota</taxon>
        <taxon>Alphaproteobacteria</taxon>
        <taxon>Rhodospirillales</taxon>
        <taxon>Dongiaceae</taxon>
        <taxon>Dongia</taxon>
    </lineage>
</organism>
<dbReference type="InterPro" id="IPR013611">
    <property type="entry name" value="Transp-assoc_OB_typ2"/>
</dbReference>
<dbReference type="EMBL" id="SNYW01000001">
    <property type="protein sequence ID" value="TDQ86415.1"/>
    <property type="molecule type" value="Genomic_DNA"/>
</dbReference>
<sequence length="369" mass="39605">MTGQAATILDIRDIRKNFGAYQALKGVSLSVAQGEFIALVGPSGCGKTTLLKQIAGFETPDSGSLSIDGQDMLGVPAAARPTSMVFQKLALFPHMTVADNIGFPLKLRKVAADVIARRVRDMIELMQLKPEFLARYPRQLSGGEQQRVALARSMISEPKLLLLDEPLSALDVKLKKVLQAELKRLHRSVGVTFVHVTHDLEEAMMLADRICVMRAGEILQVGQPNDIYYRPADAFVAGFIGDTNLLPVTVTGVDGAGAAISAPGLFDRARLPVPLVAPSLAAGPAHLMVRPELLAPLAAGQRAEFELEARVSEIFSKGGTVQYRSILADGSPLIFELAGSSTQPAQIGDVIRLGFANRDIYLFPGGQSR</sequence>
<reference evidence="6 7" key="1">
    <citation type="submission" date="2019-03" db="EMBL/GenBank/DDBJ databases">
        <title>Genomic Encyclopedia of Type Strains, Phase III (KMG-III): the genomes of soil and plant-associated and newly described type strains.</title>
        <authorList>
            <person name="Whitman W."/>
        </authorList>
    </citation>
    <scope>NUCLEOTIDE SEQUENCE [LARGE SCALE GENOMIC DNA]</scope>
    <source>
        <strain evidence="6 7">CGMCC 1.7660</strain>
    </source>
</reference>
<comment type="similarity">
    <text evidence="1">Belongs to the ABC transporter superfamily.</text>
</comment>
<evidence type="ECO:0000313" key="6">
    <source>
        <dbReference type="EMBL" id="TDQ86415.1"/>
    </source>
</evidence>
<dbReference type="PROSITE" id="PS00211">
    <property type="entry name" value="ABC_TRANSPORTER_1"/>
    <property type="match status" value="1"/>
</dbReference>
<evidence type="ECO:0000256" key="4">
    <source>
        <dbReference type="ARBA" id="ARBA00022840"/>
    </source>
</evidence>
<keyword evidence="3" id="KW-0547">Nucleotide-binding</keyword>
<evidence type="ECO:0000256" key="1">
    <source>
        <dbReference type="ARBA" id="ARBA00005417"/>
    </source>
</evidence>
<dbReference type="Pfam" id="PF08402">
    <property type="entry name" value="TOBE_2"/>
    <property type="match status" value="1"/>
</dbReference>
<evidence type="ECO:0000313" key="7">
    <source>
        <dbReference type="Proteomes" id="UP000295783"/>
    </source>
</evidence>
<keyword evidence="4 6" id="KW-0067">ATP-binding</keyword>
<dbReference type="InterPro" id="IPR003439">
    <property type="entry name" value="ABC_transporter-like_ATP-bd"/>
</dbReference>
<dbReference type="RefSeq" id="WP_133611530.1">
    <property type="nucleotide sequence ID" value="NZ_SNYW01000001.1"/>
</dbReference>
<dbReference type="FunFam" id="3.40.50.300:FF:000042">
    <property type="entry name" value="Maltose/maltodextrin ABC transporter, ATP-binding protein"/>
    <property type="match status" value="1"/>
</dbReference>
<dbReference type="GO" id="GO:0005524">
    <property type="term" value="F:ATP binding"/>
    <property type="evidence" value="ECO:0007669"/>
    <property type="project" value="UniProtKB-KW"/>
</dbReference>
<dbReference type="InterPro" id="IPR017871">
    <property type="entry name" value="ABC_transporter-like_CS"/>
</dbReference>
<gene>
    <name evidence="6" type="ORF">A8950_0107</name>
</gene>
<dbReference type="GO" id="GO:0016887">
    <property type="term" value="F:ATP hydrolysis activity"/>
    <property type="evidence" value="ECO:0007669"/>
    <property type="project" value="InterPro"/>
</dbReference>
<evidence type="ECO:0000256" key="3">
    <source>
        <dbReference type="ARBA" id="ARBA00022741"/>
    </source>
</evidence>
<dbReference type="GO" id="GO:0140359">
    <property type="term" value="F:ABC-type transporter activity"/>
    <property type="evidence" value="ECO:0007669"/>
    <property type="project" value="UniProtKB-ARBA"/>
</dbReference>
<dbReference type="SUPFAM" id="SSF52540">
    <property type="entry name" value="P-loop containing nucleoside triphosphate hydrolases"/>
    <property type="match status" value="1"/>
</dbReference>
<dbReference type="OrthoDB" id="9790614at2"/>
<feature type="domain" description="ABC transporter" evidence="5">
    <location>
        <begin position="9"/>
        <end position="240"/>
    </location>
</feature>
<comment type="caution">
    <text evidence="6">The sequence shown here is derived from an EMBL/GenBank/DDBJ whole genome shotgun (WGS) entry which is preliminary data.</text>
</comment>
<accession>A0A4V3DFF8</accession>
<dbReference type="InterPro" id="IPR027417">
    <property type="entry name" value="P-loop_NTPase"/>
</dbReference>
<evidence type="ECO:0000256" key="2">
    <source>
        <dbReference type="ARBA" id="ARBA00022448"/>
    </source>
</evidence>
<protein>
    <submittedName>
        <fullName evidence="6">Spermidine/putrescine transport system ATP-binding protein</fullName>
    </submittedName>
</protein>
<dbReference type="Gene3D" id="2.40.50.100">
    <property type="match status" value="1"/>
</dbReference>
<dbReference type="InterPro" id="IPR003593">
    <property type="entry name" value="AAA+_ATPase"/>
</dbReference>
<dbReference type="InterPro" id="IPR050093">
    <property type="entry name" value="ABC_SmlMolc_Importer"/>
</dbReference>
<dbReference type="SMART" id="SM00382">
    <property type="entry name" value="AAA"/>
    <property type="match status" value="1"/>
</dbReference>
<dbReference type="PANTHER" id="PTHR42781">
    <property type="entry name" value="SPERMIDINE/PUTRESCINE IMPORT ATP-BINDING PROTEIN POTA"/>
    <property type="match status" value="1"/>
</dbReference>
<dbReference type="GO" id="GO:0043190">
    <property type="term" value="C:ATP-binding cassette (ABC) transporter complex"/>
    <property type="evidence" value="ECO:0007669"/>
    <property type="project" value="InterPro"/>
</dbReference>
<dbReference type="AlphaFoldDB" id="A0A4V3DFF8"/>